<dbReference type="RefSeq" id="WP_116242198.1">
    <property type="nucleotide sequence ID" value="NZ_QUAB01000041.1"/>
</dbReference>
<evidence type="ECO:0000256" key="5">
    <source>
        <dbReference type="ARBA" id="ARBA00022842"/>
    </source>
</evidence>
<dbReference type="GO" id="GO:0047388">
    <property type="term" value="F:[glutamine synthetase]-adenylyl-L-tyrosine phosphorylase activity"/>
    <property type="evidence" value="ECO:0007669"/>
    <property type="project" value="UniProtKB-EC"/>
</dbReference>
<feature type="domain" description="Glutamate-ammonia ligase adenylyltransferase repeated" evidence="7">
    <location>
        <begin position="83"/>
        <end position="328"/>
    </location>
</feature>
<keyword evidence="4" id="KW-0067">ATP-binding</keyword>
<keyword evidence="6" id="KW-0511">Multifunctional enzyme</keyword>
<dbReference type="PANTHER" id="PTHR30621:SF0">
    <property type="entry name" value="BIFUNCTIONAL GLUTAMINE SYNTHETASE ADENYLYLTRANSFERASE_ADENYLYL-REMOVING ENZYME"/>
    <property type="match status" value="1"/>
</dbReference>
<dbReference type="Pfam" id="PF08335">
    <property type="entry name" value="GlnD_UR_UTase"/>
    <property type="match status" value="2"/>
</dbReference>
<dbReference type="GO" id="GO:0000820">
    <property type="term" value="P:regulation of glutamine family amino acid metabolic process"/>
    <property type="evidence" value="ECO:0007669"/>
    <property type="project" value="TreeGrafter"/>
</dbReference>
<evidence type="ECO:0000256" key="6">
    <source>
        <dbReference type="ARBA" id="ARBA00023268"/>
    </source>
</evidence>
<dbReference type="SUPFAM" id="SSF81593">
    <property type="entry name" value="Nucleotidyltransferase substrate binding subunit/domain"/>
    <property type="match status" value="2"/>
</dbReference>
<dbReference type="InterPro" id="IPR005190">
    <property type="entry name" value="GlnE_rpt_dom"/>
</dbReference>
<dbReference type="InterPro" id="IPR013546">
    <property type="entry name" value="PII_UdlTrfase/GS_AdlTrfase"/>
</dbReference>
<dbReference type="PANTHER" id="PTHR30621">
    <property type="entry name" value="GLUTAMINE SYNTHETASE ADENYLYLTRANSFERASE"/>
    <property type="match status" value="1"/>
</dbReference>
<proteinExistence type="predicted"/>
<evidence type="ECO:0000313" key="10">
    <source>
        <dbReference type="Proteomes" id="UP000262172"/>
    </source>
</evidence>
<dbReference type="EC" id="2.7.7.42" evidence="9"/>
<dbReference type="OrthoDB" id="9759366at2"/>
<gene>
    <name evidence="9" type="ORF">DY023_10105</name>
</gene>
<dbReference type="Pfam" id="PF03710">
    <property type="entry name" value="GlnE"/>
    <property type="match status" value="2"/>
</dbReference>
<name>A0A371NV31_9MICO</name>
<dbReference type="EMBL" id="QUAB01000041">
    <property type="protein sequence ID" value="REJ05575.1"/>
    <property type="molecule type" value="Genomic_DNA"/>
</dbReference>
<keyword evidence="5" id="KW-0460">Magnesium</keyword>
<dbReference type="GO" id="GO:0005524">
    <property type="term" value="F:ATP binding"/>
    <property type="evidence" value="ECO:0007669"/>
    <property type="project" value="UniProtKB-KW"/>
</dbReference>
<dbReference type="Proteomes" id="UP000262172">
    <property type="component" value="Unassembled WGS sequence"/>
</dbReference>
<dbReference type="Gene3D" id="3.30.460.10">
    <property type="entry name" value="Beta Polymerase, domain 2"/>
    <property type="match status" value="2"/>
</dbReference>
<evidence type="ECO:0000259" key="8">
    <source>
        <dbReference type="Pfam" id="PF08335"/>
    </source>
</evidence>
<evidence type="ECO:0000313" key="9">
    <source>
        <dbReference type="EMBL" id="REJ05575.1"/>
    </source>
</evidence>
<feature type="domain" description="PII-uridylyltransferase/Glutamine-synthetase adenylyltransferase" evidence="8">
    <location>
        <begin position="863"/>
        <end position="987"/>
    </location>
</feature>
<keyword evidence="3" id="KW-0547">Nucleotide-binding</keyword>
<evidence type="ECO:0000256" key="4">
    <source>
        <dbReference type="ARBA" id="ARBA00022840"/>
    </source>
</evidence>
<dbReference type="EC" id="2.7.7.89" evidence="9"/>
<evidence type="ECO:0000256" key="1">
    <source>
        <dbReference type="ARBA" id="ARBA00022679"/>
    </source>
</evidence>
<evidence type="ECO:0000256" key="2">
    <source>
        <dbReference type="ARBA" id="ARBA00022695"/>
    </source>
</evidence>
<dbReference type="InterPro" id="IPR043519">
    <property type="entry name" value="NT_sf"/>
</dbReference>
<dbReference type="Gene3D" id="1.20.120.330">
    <property type="entry name" value="Nucleotidyltransferases domain 2"/>
    <property type="match status" value="2"/>
</dbReference>
<sequence length="991" mass="108269">MARQDESVSLSALARLGFAELSTASAALEELAELTGFSRAALLQGAIAADPDGALEGLLRIARRAPGDLAPLLGDPDARSRAWRLLGASSGVAGFLLRHPEHLTVLRDEATVVPDSQALRERMLQAVNARDGVASDGGQDAVIALRVAYRRALSEIALVDVMSADPVGLIDEVCAALADAAGAALEGALAVARARLAESVPLAEVQATRLAIIGMGKAGARELNYISDVDVIFVAGTADDEVLAESRALDHATRLARDVMTVLSGMEVEPPLWEVDAALRPEGKQGALVRSLTSHLAYYERWAKSWEFQALLKARPLAGDPVLGEEYLAAVQPLIWSSAARDDFVDSVQQMRERVTAHIDPGDAAYQLKLGEGGLRDIEFTVQLLQLVHGLADESLRVRGTLEALDALRDRGYIGRSEAGVFGADYRMLRLLEHRLQLRDLRRTHLMPRTDAGLRVLARATGLADTGEGVWQRWEAIRREVRELHVRLFYRPLLSAVAALPEEERTLSAAQAHDRLAAIGFRDPAGALRHIGALTGGLSRKAVVQRSLMPIMVRWFADGSDPDYGLIAFRRISERLGDTPWFLRMLRDSAGAAERLTRVLSGSKYIGELMEWIPESVAWLDSEGQLRPRSAKALDDEAKAIQTRHVTVADAAKAVRALRRRELLRTAMGAVLDVLTIEEVAQALTDITEAAIQAALRAVRREVVPPEHDALDFSVIGMGRFGGAELGFGSDADVLFVYDANGVDPHTAQQLSARIVAGLREHLTDHRLPLELDADLRPEGRNGPLVRSFDAYAEYYRRWSLSWEAQALLRARGIAGSAKLIARFTELADGIRYPESIGLQEVREIKRIKARVEGERLPQGADPRRHLKLGPGTLSDVEWMAQLLQLQHASRIPGLRTTSTLGALTAAEDAGLLPASGVSRLREAWLLSSRLRSAITLYTGKATDVLPADRRELDAVARLLGYPDRSATQLDEEYLGVTRRARRVFEKNFYG</sequence>
<keyword evidence="10" id="KW-1185">Reference proteome</keyword>
<organism evidence="9 10">
    <name type="scientific">Microbacterium bovistercoris</name>
    <dbReference type="NCBI Taxonomy" id="2293570"/>
    <lineage>
        <taxon>Bacteria</taxon>
        <taxon>Bacillati</taxon>
        <taxon>Actinomycetota</taxon>
        <taxon>Actinomycetes</taxon>
        <taxon>Micrococcales</taxon>
        <taxon>Microbacteriaceae</taxon>
        <taxon>Microbacterium</taxon>
    </lineage>
</organism>
<keyword evidence="1 9" id="KW-0808">Transferase</keyword>
<reference evidence="9 10" key="1">
    <citation type="submission" date="2018-08" db="EMBL/GenBank/DDBJ databases">
        <title>Isolation, diversity and antifungal activity of Actinobacteria from cow dung.</title>
        <authorList>
            <person name="Ling L."/>
        </authorList>
    </citation>
    <scope>NUCLEOTIDE SEQUENCE [LARGE SCALE GENOMIC DNA]</scope>
    <source>
        <strain evidence="9 10">NEAU-LLE</strain>
    </source>
</reference>
<protein>
    <submittedName>
        <fullName evidence="9">Bifunctional [glutamine synthetase] adenylyltransferase/[glutamine synthetase]-adenylyl-L-tyrosine phosphorylase</fullName>
        <ecNumber evidence="9">2.7.7.42</ecNumber>
        <ecNumber evidence="9">2.7.7.89</ecNumber>
    </submittedName>
</protein>
<dbReference type="InterPro" id="IPR023057">
    <property type="entry name" value="GlnE"/>
</dbReference>
<evidence type="ECO:0000256" key="3">
    <source>
        <dbReference type="ARBA" id="ARBA00022741"/>
    </source>
</evidence>
<comment type="caution">
    <text evidence="9">The sequence shown here is derived from an EMBL/GenBank/DDBJ whole genome shotgun (WGS) entry which is preliminary data.</text>
</comment>
<feature type="domain" description="Glutamate-ammonia ligase adenylyltransferase repeated" evidence="7">
    <location>
        <begin position="594"/>
        <end position="825"/>
    </location>
</feature>
<dbReference type="AlphaFoldDB" id="A0A371NV31"/>
<evidence type="ECO:0000259" key="7">
    <source>
        <dbReference type="Pfam" id="PF03710"/>
    </source>
</evidence>
<accession>A0A371NV31</accession>
<dbReference type="CDD" id="cd05401">
    <property type="entry name" value="NT_GlnE_GlnD_like"/>
    <property type="match status" value="2"/>
</dbReference>
<dbReference type="SUPFAM" id="SSF81301">
    <property type="entry name" value="Nucleotidyltransferase"/>
    <property type="match status" value="2"/>
</dbReference>
<dbReference type="GO" id="GO:0005829">
    <property type="term" value="C:cytosol"/>
    <property type="evidence" value="ECO:0007669"/>
    <property type="project" value="TreeGrafter"/>
</dbReference>
<feature type="domain" description="PII-uridylyltransferase/Glutamine-synthetase adenylyltransferase" evidence="8">
    <location>
        <begin position="351"/>
        <end position="489"/>
    </location>
</feature>
<dbReference type="GO" id="GO:0008882">
    <property type="term" value="F:[glutamate-ammonia-ligase] adenylyltransferase activity"/>
    <property type="evidence" value="ECO:0007669"/>
    <property type="project" value="UniProtKB-EC"/>
</dbReference>
<dbReference type="NCBIfam" id="NF010707">
    <property type="entry name" value="PRK14109.1"/>
    <property type="match status" value="1"/>
</dbReference>
<keyword evidence="2 9" id="KW-0548">Nucleotidyltransferase</keyword>